<evidence type="ECO:0000313" key="2">
    <source>
        <dbReference type="EMBL" id="ROT42575.1"/>
    </source>
</evidence>
<keyword evidence="3" id="KW-1185">Reference proteome</keyword>
<proteinExistence type="predicted"/>
<gene>
    <name evidence="2" type="ORF">SODALDRAFT_354739</name>
</gene>
<feature type="region of interest" description="Disordered" evidence="1">
    <location>
        <begin position="217"/>
        <end position="265"/>
    </location>
</feature>
<protein>
    <submittedName>
        <fullName evidence="2">Uncharacterized protein</fullName>
    </submittedName>
</protein>
<organism evidence="2 3">
    <name type="scientific">Sodiomyces alkalinus (strain CBS 110278 / VKM F-3762 / F11)</name>
    <name type="common">Alkaliphilic filamentous fungus</name>
    <dbReference type="NCBI Taxonomy" id="1314773"/>
    <lineage>
        <taxon>Eukaryota</taxon>
        <taxon>Fungi</taxon>
        <taxon>Dikarya</taxon>
        <taxon>Ascomycota</taxon>
        <taxon>Pezizomycotina</taxon>
        <taxon>Sordariomycetes</taxon>
        <taxon>Hypocreomycetidae</taxon>
        <taxon>Glomerellales</taxon>
        <taxon>Plectosphaerellaceae</taxon>
        <taxon>Sodiomyces</taxon>
    </lineage>
</organism>
<reference evidence="2 3" key="1">
    <citation type="journal article" date="2018" name="Mol. Ecol.">
        <title>The obligate alkalophilic soda-lake fungus Sodiomyces alkalinus has shifted to a protein diet.</title>
        <authorList>
            <person name="Grum-Grzhimaylo A.A."/>
            <person name="Falkoski D.L."/>
            <person name="van den Heuvel J."/>
            <person name="Valero-Jimenez C.A."/>
            <person name="Min B."/>
            <person name="Choi I.G."/>
            <person name="Lipzen A."/>
            <person name="Daum C.G."/>
            <person name="Aanen D.K."/>
            <person name="Tsang A."/>
            <person name="Henrissat B."/>
            <person name="Bilanenko E.N."/>
            <person name="de Vries R.P."/>
            <person name="van Kan J.A.L."/>
            <person name="Grigoriev I.V."/>
            <person name="Debets A.J.M."/>
        </authorList>
    </citation>
    <scope>NUCLEOTIDE SEQUENCE [LARGE SCALE GENOMIC DNA]</scope>
    <source>
        <strain evidence="2 3">F11</strain>
    </source>
</reference>
<dbReference type="GeneID" id="39582235"/>
<evidence type="ECO:0000256" key="1">
    <source>
        <dbReference type="SAM" id="MobiDB-lite"/>
    </source>
</evidence>
<dbReference type="RefSeq" id="XP_028470381.1">
    <property type="nucleotide sequence ID" value="XM_028613757.1"/>
</dbReference>
<dbReference type="AlphaFoldDB" id="A0A3N2Q7G7"/>
<sequence>MNYEPDSLNGEARVLPVKDAVIMTEGRSRDETRQDETACRQQTPILLYSTYTLAQYDISCFATPLLHIYTNRPSLSVRVPMGRIHPTVHIPYDIPHGLAAKNQAPNVAELTYWAWPVSGSCTADPKGCTVISEALVNISIVHATSSSLLQVYWYFPVLTVQPQRSLPDEMSHLKCRMLLETYSIGTNKLNETAYHTSTTFSSGTSSSSVTESVSFNLPQETLDQPSETSTEHSMEGEGQETCSTGSAHSRPRTRAAPPIKQAVRKPFNNRSHAPTSFEMKPQCCRQVLCFPERSQRKLRRNCHAASCDHGTQFYSSEVYVITSPTWGITGT</sequence>
<feature type="compositionally biased region" description="Polar residues" evidence="1">
    <location>
        <begin position="217"/>
        <end position="228"/>
    </location>
</feature>
<evidence type="ECO:0000313" key="3">
    <source>
        <dbReference type="Proteomes" id="UP000272025"/>
    </source>
</evidence>
<dbReference type="Proteomes" id="UP000272025">
    <property type="component" value="Unassembled WGS sequence"/>
</dbReference>
<accession>A0A3N2Q7G7</accession>
<name>A0A3N2Q7G7_SODAK</name>
<dbReference type="EMBL" id="ML119051">
    <property type="protein sequence ID" value="ROT42575.1"/>
    <property type="molecule type" value="Genomic_DNA"/>
</dbReference>